<evidence type="ECO:0008006" key="4">
    <source>
        <dbReference type="Google" id="ProtNLM"/>
    </source>
</evidence>
<evidence type="ECO:0000313" key="2">
    <source>
        <dbReference type="EMBL" id="KAK8164095.1"/>
    </source>
</evidence>
<protein>
    <recommendedName>
        <fullName evidence="4">Secreted protein</fullName>
    </recommendedName>
</protein>
<accession>A0ABR1XQY1</accession>
<dbReference type="EMBL" id="JBBWUH010000006">
    <property type="protein sequence ID" value="KAK8164095.1"/>
    <property type="molecule type" value="Genomic_DNA"/>
</dbReference>
<feature type="chain" id="PRO_5045795487" description="Secreted protein" evidence="1">
    <location>
        <begin position="22"/>
        <end position="158"/>
    </location>
</feature>
<name>A0ABR1XQY1_9PEZI</name>
<dbReference type="Proteomes" id="UP001456524">
    <property type="component" value="Unassembled WGS sequence"/>
</dbReference>
<proteinExistence type="predicted"/>
<organism evidence="2 3">
    <name type="scientific">Phyllosticta citrichinensis</name>
    <dbReference type="NCBI Taxonomy" id="1130410"/>
    <lineage>
        <taxon>Eukaryota</taxon>
        <taxon>Fungi</taxon>
        <taxon>Dikarya</taxon>
        <taxon>Ascomycota</taxon>
        <taxon>Pezizomycotina</taxon>
        <taxon>Dothideomycetes</taxon>
        <taxon>Dothideomycetes incertae sedis</taxon>
        <taxon>Botryosphaeriales</taxon>
        <taxon>Phyllostictaceae</taxon>
        <taxon>Phyllosticta</taxon>
    </lineage>
</organism>
<comment type="caution">
    <text evidence="2">The sequence shown here is derived from an EMBL/GenBank/DDBJ whole genome shotgun (WGS) entry which is preliminary data.</text>
</comment>
<sequence length="158" mass="17293">MTGPPFCFSCSFFLRLHHVGAMSLSRGVHGSENREATNTTAPRAVAKCFANGPTSGRPACLPDKRSSQRSPVCLFIVVRSSIRQLSLFNRAGSLVDAGGRSRRCPSTSRQIFWDLPISHARAACQHREWIQPSKAYRMIACCANIARFGSPVVGRSAR</sequence>
<keyword evidence="3" id="KW-1185">Reference proteome</keyword>
<feature type="signal peptide" evidence="1">
    <location>
        <begin position="1"/>
        <end position="21"/>
    </location>
</feature>
<evidence type="ECO:0000256" key="1">
    <source>
        <dbReference type="SAM" id="SignalP"/>
    </source>
</evidence>
<evidence type="ECO:0000313" key="3">
    <source>
        <dbReference type="Proteomes" id="UP001456524"/>
    </source>
</evidence>
<keyword evidence="1" id="KW-0732">Signal</keyword>
<reference evidence="2 3" key="1">
    <citation type="journal article" date="2022" name="G3 (Bethesda)">
        <title>Enemy or ally: a genomic approach to elucidate the lifestyle of Phyllosticta citrichinaensis.</title>
        <authorList>
            <person name="Buijs V.A."/>
            <person name="Groenewald J.Z."/>
            <person name="Haridas S."/>
            <person name="LaButti K.M."/>
            <person name="Lipzen A."/>
            <person name="Martin F.M."/>
            <person name="Barry K."/>
            <person name="Grigoriev I.V."/>
            <person name="Crous P.W."/>
            <person name="Seidl M.F."/>
        </authorList>
    </citation>
    <scope>NUCLEOTIDE SEQUENCE [LARGE SCALE GENOMIC DNA]</scope>
    <source>
        <strain evidence="2 3">CBS 129764</strain>
    </source>
</reference>
<gene>
    <name evidence="2" type="ORF">IWX90DRAFT_249567</name>
</gene>